<name>A0A845QFV1_9FIRM</name>
<dbReference type="Pfam" id="PF01569">
    <property type="entry name" value="PAP2"/>
    <property type="match status" value="1"/>
</dbReference>
<feature type="transmembrane region" description="Helical" evidence="1">
    <location>
        <begin position="54"/>
        <end position="78"/>
    </location>
</feature>
<evidence type="ECO:0000259" key="2">
    <source>
        <dbReference type="SMART" id="SM00014"/>
    </source>
</evidence>
<dbReference type="Gene3D" id="1.20.144.10">
    <property type="entry name" value="Phosphatidic acid phosphatase type 2/haloperoxidase"/>
    <property type="match status" value="2"/>
</dbReference>
<sequence length="212" mass="23611">MNSESKKQIRAVIIGGALLCFAYVAYQISAAEVLSFDTAIREWVYARRNPGLNRVLITITYLGNWQMVSLMGIFLLMVKSTRMNMGIPFAVISLSSIVVYKAAKEIFQRPRPDFAVRLIEEGGYSFPSGHSMNGLVCYGILIYLIRRYCKNRKLANVLTGLLGFLIIAIGCSRVYVGVHYPTDIIGGWSLGAAYLCIAIIILEKVRGQKDDL</sequence>
<dbReference type="InterPro" id="IPR036938">
    <property type="entry name" value="PAP2/HPO_sf"/>
</dbReference>
<dbReference type="AlphaFoldDB" id="A0A845QFV1"/>
<dbReference type="PANTHER" id="PTHR14969">
    <property type="entry name" value="SPHINGOSINE-1-PHOSPHATE PHOSPHOHYDROLASE"/>
    <property type="match status" value="1"/>
</dbReference>
<dbReference type="CDD" id="cd03392">
    <property type="entry name" value="PAP2_like_2"/>
    <property type="match status" value="1"/>
</dbReference>
<organism evidence="3 4">
    <name type="scientific">Anaerotruncus colihominis</name>
    <dbReference type="NCBI Taxonomy" id="169435"/>
    <lineage>
        <taxon>Bacteria</taxon>
        <taxon>Bacillati</taxon>
        <taxon>Bacillota</taxon>
        <taxon>Clostridia</taxon>
        <taxon>Eubacteriales</taxon>
        <taxon>Oscillospiraceae</taxon>
        <taxon>Anaerotruncus</taxon>
    </lineage>
</organism>
<reference evidence="3 4" key="1">
    <citation type="submission" date="2018-08" db="EMBL/GenBank/DDBJ databases">
        <title>Murine metabolic-syndrome-specific gut microbial biobank.</title>
        <authorList>
            <person name="Liu C."/>
        </authorList>
    </citation>
    <scope>NUCLEOTIDE SEQUENCE [LARGE SCALE GENOMIC DNA]</scope>
    <source>
        <strain evidence="3 4">28</strain>
    </source>
</reference>
<proteinExistence type="predicted"/>
<evidence type="ECO:0000256" key="1">
    <source>
        <dbReference type="SAM" id="Phobius"/>
    </source>
</evidence>
<evidence type="ECO:0000313" key="3">
    <source>
        <dbReference type="EMBL" id="NBH60750.1"/>
    </source>
</evidence>
<feature type="transmembrane region" description="Helical" evidence="1">
    <location>
        <begin position="184"/>
        <end position="202"/>
    </location>
</feature>
<dbReference type="RefSeq" id="WP_160201047.1">
    <property type="nucleotide sequence ID" value="NZ_QXWK01000004.1"/>
</dbReference>
<dbReference type="InterPro" id="IPR000326">
    <property type="entry name" value="PAP2/HPO"/>
</dbReference>
<dbReference type="SUPFAM" id="SSF48317">
    <property type="entry name" value="Acid phosphatase/Vanadium-dependent haloperoxidase"/>
    <property type="match status" value="1"/>
</dbReference>
<keyword evidence="1" id="KW-1133">Transmembrane helix</keyword>
<accession>A0A845QFV1</accession>
<keyword evidence="4" id="KW-1185">Reference proteome</keyword>
<dbReference type="Proteomes" id="UP000446866">
    <property type="component" value="Unassembled WGS sequence"/>
</dbReference>
<keyword evidence="1" id="KW-0812">Transmembrane</keyword>
<protein>
    <submittedName>
        <fullName evidence="3">Phosphatase PAP2 family protein</fullName>
    </submittedName>
</protein>
<gene>
    <name evidence="3" type="ORF">D0435_03555</name>
</gene>
<dbReference type="PANTHER" id="PTHR14969:SF13">
    <property type="entry name" value="AT30094P"/>
    <property type="match status" value="1"/>
</dbReference>
<dbReference type="EMBL" id="QXWK01000004">
    <property type="protein sequence ID" value="NBH60750.1"/>
    <property type="molecule type" value="Genomic_DNA"/>
</dbReference>
<feature type="transmembrane region" description="Helical" evidence="1">
    <location>
        <begin position="157"/>
        <end position="178"/>
    </location>
</feature>
<evidence type="ECO:0000313" key="4">
    <source>
        <dbReference type="Proteomes" id="UP000446866"/>
    </source>
</evidence>
<comment type="caution">
    <text evidence="3">The sequence shown here is derived from an EMBL/GenBank/DDBJ whole genome shotgun (WGS) entry which is preliminary data.</text>
</comment>
<keyword evidence="1" id="KW-0472">Membrane</keyword>
<dbReference type="SMART" id="SM00014">
    <property type="entry name" value="acidPPc"/>
    <property type="match status" value="1"/>
</dbReference>
<feature type="domain" description="Phosphatidic acid phosphatase type 2/haloperoxidase" evidence="2">
    <location>
        <begin position="84"/>
        <end position="199"/>
    </location>
</feature>